<dbReference type="AlphaFoldDB" id="A0A8J5X369"/>
<gene>
    <name evidence="1" type="ORF">GUJ93_ZPchr0013g34791</name>
</gene>
<comment type="caution">
    <text evidence="1">The sequence shown here is derived from an EMBL/GenBank/DDBJ whole genome shotgun (WGS) entry which is preliminary data.</text>
</comment>
<accession>A0A8J5X369</accession>
<name>A0A8J5X369_ZIZPA</name>
<organism evidence="1 2">
    <name type="scientific">Zizania palustris</name>
    <name type="common">Northern wild rice</name>
    <dbReference type="NCBI Taxonomy" id="103762"/>
    <lineage>
        <taxon>Eukaryota</taxon>
        <taxon>Viridiplantae</taxon>
        <taxon>Streptophyta</taxon>
        <taxon>Embryophyta</taxon>
        <taxon>Tracheophyta</taxon>
        <taxon>Spermatophyta</taxon>
        <taxon>Magnoliopsida</taxon>
        <taxon>Liliopsida</taxon>
        <taxon>Poales</taxon>
        <taxon>Poaceae</taxon>
        <taxon>BOP clade</taxon>
        <taxon>Oryzoideae</taxon>
        <taxon>Oryzeae</taxon>
        <taxon>Zizaniinae</taxon>
        <taxon>Zizania</taxon>
    </lineage>
</organism>
<keyword evidence="2" id="KW-1185">Reference proteome</keyword>
<dbReference type="EMBL" id="JAAALK010000079">
    <property type="protein sequence ID" value="KAG8096382.1"/>
    <property type="molecule type" value="Genomic_DNA"/>
</dbReference>
<evidence type="ECO:0000313" key="1">
    <source>
        <dbReference type="EMBL" id="KAG8096382.1"/>
    </source>
</evidence>
<evidence type="ECO:0000313" key="2">
    <source>
        <dbReference type="Proteomes" id="UP000729402"/>
    </source>
</evidence>
<reference evidence="1" key="1">
    <citation type="journal article" date="2021" name="bioRxiv">
        <title>Whole Genome Assembly and Annotation of Northern Wild Rice, Zizania palustris L., Supports a Whole Genome Duplication in the Zizania Genus.</title>
        <authorList>
            <person name="Haas M."/>
            <person name="Kono T."/>
            <person name="Macchietto M."/>
            <person name="Millas R."/>
            <person name="McGilp L."/>
            <person name="Shao M."/>
            <person name="Duquette J."/>
            <person name="Hirsch C.N."/>
            <person name="Kimball J."/>
        </authorList>
    </citation>
    <scope>NUCLEOTIDE SEQUENCE</scope>
    <source>
        <tissue evidence="1">Fresh leaf tissue</tissue>
    </source>
</reference>
<protein>
    <submittedName>
        <fullName evidence="1">Uncharacterized protein</fullName>
    </submittedName>
</protein>
<sequence>MVDGFLSVSPVALLESKAARGGGDDAVGEPVAPWGKLGSLKATGAKPRYARRLVTTCYKSARACISSAVETNVVMASDL</sequence>
<dbReference type="Proteomes" id="UP000729402">
    <property type="component" value="Unassembled WGS sequence"/>
</dbReference>
<reference evidence="1" key="2">
    <citation type="submission" date="2021-02" db="EMBL/GenBank/DDBJ databases">
        <authorList>
            <person name="Kimball J.A."/>
            <person name="Haas M.W."/>
            <person name="Macchietto M."/>
            <person name="Kono T."/>
            <person name="Duquette J."/>
            <person name="Shao M."/>
        </authorList>
    </citation>
    <scope>NUCLEOTIDE SEQUENCE</scope>
    <source>
        <tissue evidence="1">Fresh leaf tissue</tissue>
    </source>
</reference>
<proteinExistence type="predicted"/>